<geneLocation type="plasmid" evidence="1">
    <name>pGL4</name>
</geneLocation>
<protein>
    <submittedName>
        <fullName evidence="1">Uncharacterized protein</fullName>
    </submittedName>
</protein>
<proteinExistence type="predicted"/>
<keyword evidence="1" id="KW-0614">Plasmid</keyword>
<dbReference type="AlphaFoldDB" id="H2B2R0"/>
<organism evidence="1">
    <name type="scientific">Lactococcus garvieae</name>
    <dbReference type="NCBI Taxonomy" id="1363"/>
    <lineage>
        <taxon>Bacteria</taxon>
        <taxon>Bacillati</taxon>
        <taxon>Bacillota</taxon>
        <taxon>Bacilli</taxon>
        <taxon>Lactobacillales</taxon>
        <taxon>Streptococcaceae</taxon>
        <taxon>Lactococcus</taxon>
    </lineage>
</organism>
<dbReference type="EMBL" id="HE651325">
    <property type="protein sequence ID" value="CCF71019.1"/>
    <property type="molecule type" value="Genomic_DNA"/>
</dbReference>
<reference evidence="1" key="1">
    <citation type="journal article" date="2012" name="PLoS ONE">
        <title>Characterization of plasmids in a human clinical strain of Lactococcus garvieae.</title>
        <authorList>
            <person name="Aguado-Urda M."/>
            <person name="Gibello A."/>
            <person name="Blanco M.M."/>
            <person name="Lopez-Campos G.H."/>
            <person name="Cutuli M.T."/>
            <person name="Fernandez-Garayzabal J.F."/>
        </authorList>
    </citation>
    <scope>NUCLEOTIDE SEQUENCE [LARGE SCALE GENOMIC DNA]</scope>
    <source>
        <strain evidence="1">21881</strain>
        <plasmid evidence="1">pGL4</plasmid>
    </source>
</reference>
<evidence type="ECO:0000313" key="1">
    <source>
        <dbReference type="EMBL" id="CCF71019.1"/>
    </source>
</evidence>
<accession>H2B2R0</accession>
<sequence>MTNIFLLKNRVHYLQIDKTKCDRQYIELKHAIRLVNPKVDGNKREINHIKENELTDDFDSALSELSEKQYHRYELNFENKSLYFLPSDLEKILKDVLYGNKTKKIPRLLEQYIPETLKREKVLEFIEENSEVISNQEIPKYSISFFKVFKKPLSELSKGDSIEKFKQLKNELNTKLIDGIEYFFIGNIPENAGLLEINENSHFPDPLTYHYNFWKLENFFNSEII</sequence>
<name>H2B2R0_9LACT</name>